<proteinExistence type="predicted"/>
<dbReference type="RefSeq" id="WP_252446601.1">
    <property type="nucleotide sequence ID" value="NZ_JAGSOV010000107.1"/>
</dbReference>
<keyword evidence="2" id="KW-1185">Reference proteome</keyword>
<accession>A0ABT1ADE2</accession>
<sequence length="62" mass="6843">MIVLIIAGIAAIVVVAIAVGIFDAIQAASWREVAAERREKWEERVHELHGGFEAADPDWDDD</sequence>
<dbReference type="EMBL" id="JAGSOV010000107">
    <property type="protein sequence ID" value="MCO1661090.1"/>
    <property type="molecule type" value="Genomic_DNA"/>
</dbReference>
<evidence type="ECO:0000313" key="2">
    <source>
        <dbReference type="Proteomes" id="UP001165283"/>
    </source>
</evidence>
<name>A0ABT1ADE2_9PSEU</name>
<organism evidence="1 2">
    <name type="scientific">Pseudonocardia humida</name>
    <dbReference type="NCBI Taxonomy" id="2800819"/>
    <lineage>
        <taxon>Bacteria</taxon>
        <taxon>Bacillati</taxon>
        <taxon>Actinomycetota</taxon>
        <taxon>Actinomycetes</taxon>
        <taxon>Pseudonocardiales</taxon>
        <taxon>Pseudonocardiaceae</taxon>
        <taxon>Pseudonocardia</taxon>
    </lineage>
</organism>
<reference evidence="1" key="1">
    <citation type="submission" date="2021-04" db="EMBL/GenBank/DDBJ databases">
        <title>Pseudonocardia sp. nov., isolated from sandy soil of mangrove forest.</title>
        <authorList>
            <person name="Zan Z."/>
            <person name="Huang R."/>
            <person name="Liu W."/>
        </authorList>
    </citation>
    <scope>NUCLEOTIDE SEQUENCE</scope>
    <source>
        <strain evidence="1">S2-4</strain>
    </source>
</reference>
<protein>
    <submittedName>
        <fullName evidence="1">Uncharacterized protein</fullName>
    </submittedName>
</protein>
<dbReference type="Proteomes" id="UP001165283">
    <property type="component" value="Unassembled WGS sequence"/>
</dbReference>
<gene>
    <name evidence="1" type="ORF">KDL28_39195</name>
</gene>
<comment type="caution">
    <text evidence="1">The sequence shown here is derived from an EMBL/GenBank/DDBJ whole genome shotgun (WGS) entry which is preliminary data.</text>
</comment>
<evidence type="ECO:0000313" key="1">
    <source>
        <dbReference type="EMBL" id="MCO1661090.1"/>
    </source>
</evidence>